<protein>
    <submittedName>
        <fullName evidence="1">Uncharacterized protein</fullName>
    </submittedName>
</protein>
<name>A0ABQ3QTL4_9ACTN</name>
<dbReference type="Proteomes" id="UP001050808">
    <property type="component" value="Unassembled WGS sequence"/>
</dbReference>
<evidence type="ECO:0000313" key="1">
    <source>
        <dbReference type="EMBL" id="GHI40628.1"/>
    </source>
</evidence>
<keyword evidence="2" id="KW-1185">Reference proteome</keyword>
<dbReference type="EMBL" id="BNDY01000017">
    <property type="protein sequence ID" value="GHI40628.1"/>
    <property type="molecule type" value="Genomic_DNA"/>
</dbReference>
<sequence>MRVSASLSDVQNQTIAAIVRAVDEGRGHCVIRLLDEFVQEADLTALFALREALHNARPSPGHRSRTVSPR</sequence>
<reference evidence="1" key="1">
    <citation type="submission" date="2024-05" db="EMBL/GenBank/DDBJ databases">
        <title>Whole genome shotgun sequence of Streptomyces violascens NBRC 12920.</title>
        <authorList>
            <person name="Komaki H."/>
            <person name="Tamura T."/>
        </authorList>
    </citation>
    <scope>NUCLEOTIDE SEQUENCE</scope>
    <source>
        <strain evidence="1">NBRC 12920</strain>
    </source>
</reference>
<proteinExistence type="predicted"/>
<accession>A0ABQ3QTL4</accession>
<organism evidence="1 2">
    <name type="scientific">Streptomyces violascens</name>
    <dbReference type="NCBI Taxonomy" id="67381"/>
    <lineage>
        <taxon>Bacteria</taxon>
        <taxon>Bacillati</taxon>
        <taxon>Actinomycetota</taxon>
        <taxon>Actinomycetes</taxon>
        <taxon>Kitasatosporales</taxon>
        <taxon>Streptomycetaceae</taxon>
        <taxon>Streptomyces</taxon>
    </lineage>
</organism>
<gene>
    <name evidence="1" type="ORF">Sviol_50360</name>
</gene>
<comment type="caution">
    <text evidence="1">The sequence shown here is derived from an EMBL/GenBank/DDBJ whole genome shotgun (WGS) entry which is preliminary data.</text>
</comment>
<evidence type="ECO:0000313" key="2">
    <source>
        <dbReference type="Proteomes" id="UP001050808"/>
    </source>
</evidence>